<protein>
    <submittedName>
        <fullName evidence="2">F-box domain-containing protein</fullName>
    </submittedName>
</protein>
<sequence length="282" mass="31288">MEPIRARKRPTPGPLTRPRVRASDCETSDDDQRVGFADLPAEIHLLISKQLIYPDALSLKHTSSYFYYLVDTGVRLKVEWLMERRMLHLECPNDRRCDLGSDLRFCRGSVPVLTRFQAFNAETARTHGMRVKTRPRLSSLRHCGVLSSSKDWCEMPTLAEAQADGGAVVGFTCPAANCAVLALDGRSCGMDVWKYWECNPDHAGVKSCADELNVFEYQSFTKGAFPLGPTVVHNDASGVSIQSNAHMDTVTVVCLCICSGLFQALQSMQVPASICVHSFKRL</sequence>
<dbReference type="STRING" id="708197.A0A161VWF7"/>
<evidence type="ECO:0000256" key="1">
    <source>
        <dbReference type="SAM" id="MobiDB-lite"/>
    </source>
</evidence>
<keyword evidence="3" id="KW-1185">Reference proteome</keyword>
<name>A0A161VWF7_9PEZI</name>
<proteinExistence type="predicted"/>
<evidence type="ECO:0000313" key="3">
    <source>
        <dbReference type="Proteomes" id="UP000076552"/>
    </source>
</evidence>
<dbReference type="AlphaFoldDB" id="A0A161VWF7"/>
<dbReference type="Proteomes" id="UP000076552">
    <property type="component" value="Unassembled WGS sequence"/>
</dbReference>
<feature type="region of interest" description="Disordered" evidence="1">
    <location>
        <begin position="1"/>
        <end position="28"/>
    </location>
</feature>
<reference evidence="2 3" key="1">
    <citation type="submission" date="2015-06" db="EMBL/GenBank/DDBJ databases">
        <title>Survival trade-offs in plant roots during colonization by closely related pathogenic and mutualistic fungi.</title>
        <authorList>
            <person name="Hacquard S."/>
            <person name="Kracher B."/>
            <person name="Hiruma K."/>
            <person name="Weinman A."/>
            <person name="Muench P."/>
            <person name="Garrido Oter R."/>
            <person name="Ver Loren van Themaat E."/>
            <person name="Dallerey J.-F."/>
            <person name="Damm U."/>
            <person name="Henrissat B."/>
            <person name="Lespinet O."/>
            <person name="Thon M."/>
            <person name="Kemen E."/>
            <person name="McHardy A.C."/>
            <person name="Schulze-Lefert P."/>
            <person name="O'Connell R.J."/>
        </authorList>
    </citation>
    <scope>NUCLEOTIDE SEQUENCE [LARGE SCALE GENOMIC DNA]</scope>
    <source>
        <strain evidence="2 3">0861</strain>
    </source>
</reference>
<comment type="caution">
    <text evidence="2">The sequence shown here is derived from an EMBL/GenBank/DDBJ whole genome shotgun (WGS) entry which is preliminary data.</text>
</comment>
<dbReference type="EMBL" id="LFIV01000006">
    <property type="protein sequence ID" value="KZL77745.1"/>
    <property type="molecule type" value="Genomic_DNA"/>
</dbReference>
<gene>
    <name evidence="2" type="ORF">CT0861_06392</name>
</gene>
<organism evidence="2 3">
    <name type="scientific">Colletotrichum tofieldiae</name>
    <dbReference type="NCBI Taxonomy" id="708197"/>
    <lineage>
        <taxon>Eukaryota</taxon>
        <taxon>Fungi</taxon>
        <taxon>Dikarya</taxon>
        <taxon>Ascomycota</taxon>
        <taxon>Pezizomycotina</taxon>
        <taxon>Sordariomycetes</taxon>
        <taxon>Hypocreomycetidae</taxon>
        <taxon>Glomerellales</taxon>
        <taxon>Glomerellaceae</taxon>
        <taxon>Colletotrichum</taxon>
        <taxon>Colletotrichum spaethianum species complex</taxon>
    </lineage>
</organism>
<evidence type="ECO:0000313" key="2">
    <source>
        <dbReference type="EMBL" id="KZL77745.1"/>
    </source>
</evidence>
<accession>A0A161VWF7</accession>
<feature type="compositionally biased region" description="Basic residues" evidence="1">
    <location>
        <begin position="1"/>
        <end position="10"/>
    </location>
</feature>